<dbReference type="OrthoDB" id="9758307at2"/>
<dbReference type="InterPro" id="IPR001029">
    <property type="entry name" value="Flagellin_N"/>
</dbReference>
<evidence type="ECO:0000256" key="3">
    <source>
        <dbReference type="ARBA" id="ARBA00005709"/>
    </source>
</evidence>
<evidence type="ECO:0000256" key="4">
    <source>
        <dbReference type="ARBA" id="ARBA00023143"/>
    </source>
</evidence>
<dbReference type="PANTHER" id="PTHR42792">
    <property type="entry name" value="FLAGELLIN"/>
    <property type="match status" value="1"/>
</dbReference>
<dbReference type="InterPro" id="IPR001492">
    <property type="entry name" value="Flagellin"/>
</dbReference>
<gene>
    <name evidence="6" type="ORF">Ga0123461_0166</name>
</gene>
<evidence type="ECO:0000313" key="6">
    <source>
        <dbReference type="EMBL" id="ATX78619.1"/>
    </source>
</evidence>
<dbReference type="EMBL" id="CP018799">
    <property type="protein sequence ID" value="ATX78619.1"/>
    <property type="molecule type" value="Genomic_DNA"/>
</dbReference>
<dbReference type="Gene3D" id="1.20.1330.10">
    <property type="entry name" value="f41 fragment of flagellin, N-terminal domain"/>
    <property type="match status" value="1"/>
</dbReference>
<name>A0A2K8KXN9_MARES</name>
<accession>A0A2K8KXN9</accession>
<comment type="subcellular location">
    <subcellularLocation>
        <location evidence="1">Bacterial flagellum</location>
    </subcellularLocation>
    <subcellularLocation>
        <location evidence="2">Secreted</location>
    </subcellularLocation>
</comment>
<proteinExistence type="inferred from homology"/>
<keyword evidence="6" id="KW-0966">Cell projection</keyword>
<dbReference type="Pfam" id="PF00669">
    <property type="entry name" value="Flagellin_N"/>
    <property type="match status" value="1"/>
</dbReference>
<evidence type="ECO:0000256" key="2">
    <source>
        <dbReference type="ARBA" id="ARBA00004613"/>
    </source>
</evidence>
<feature type="domain" description="Flagellin N-terminal" evidence="5">
    <location>
        <begin position="15"/>
        <end position="140"/>
    </location>
</feature>
<evidence type="ECO:0000259" key="5">
    <source>
        <dbReference type="Pfam" id="PF00669"/>
    </source>
</evidence>
<organism evidence="6 7">
    <name type="scientific">Mariprofundus aestuarium</name>
    <dbReference type="NCBI Taxonomy" id="1921086"/>
    <lineage>
        <taxon>Bacteria</taxon>
        <taxon>Pseudomonadati</taxon>
        <taxon>Pseudomonadota</taxon>
        <taxon>Candidatius Mariprofundia</taxon>
        <taxon>Mariprofundales</taxon>
        <taxon>Mariprofundaceae</taxon>
        <taxon>Mariprofundus</taxon>
    </lineage>
</organism>
<evidence type="ECO:0000313" key="7">
    <source>
        <dbReference type="Proteomes" id="UP000231701"/>
    </source>
</evidence>
<dbReference type="GO" id="GO:0005198">
    <property type="term" value="F:structural molecule activity"/>
    <property type="evidence" value="ECO:0007669"/>
    <property type="project" value="InterPro"/>
</dbReference>
<dbReference type="GO" id="GO:0009288">
    <property type="term" value="C:bacterial-type flagellum"/>
    <property type="evidence" value="ECO:0007669"/>
    <property type="project" value="UniProtKB-SubCell"/>
</dbReference>
<dbReference type="GO" id="GO:0005576">
    <property type="term" value="C:extracellular region"/>
    <property type="evidence" value="ECO:0007669"/>
    <property type="project" value="UniProtKB-SubCell"/>
</dbReference>
<comment type="similarity">
    <text evidence="3">Belongs to the bacterial flagellin family.</text>
</comment>
<reference evidence="6 7" key="1">
    <citation type="submission" date="2016-12" db="EMBL/GenBank/DDBJ databases">
        <title>Isolation and genomic insights into novel planktonic Zetaproteobacteria from stratified waters of the Chesapeake Bay.</title>
        <authorList>
            <person name="McAllister S.M."/>
            <person name="Kato S."/>
            <person name="Chan C.S."/>
            <person name="Chiu B.K."/>
            <person name="Field E.K."/>
        </authorList>
    </citation>
    <scope>NUCLEOTIDE SEQUENCE [LARGE SCALE GENOMIC DNA]</scope>
    <source>
        <strain evidence="6 7">CP-5</strain>
    </source>
</reference>
<keyword evidence="7" id="KW-1185">Reference proteome</keyword>
<dbReference type="RefSeq" id="WP_100276611.1">
    <property type="nucleotide sequence ID" value="NZ_CP018799.1"/>
</dbReference>
<dbReference type="AlphaFoldDB" id="A0A2K8KXN9"/>
<sequence length="293" mass="31186">MRITSQSIYDSLLAGIRNQMQVQRDGADQVSSGRRFSSPSQDGVAYKTSLDIRHVQSGIDSSLSAIGVAKLRLGVSENALAQFIPIMQRAQVLAVQQANSGLTASERQTAAVEVAALENQLISLANTAFEGKSLFAGTATDVQPIQIDALGNAVYQGNTQDRTVAITPTESMVSNVRGDHTAFTQVFSSIKSLKDSLSGNNVPGIQASIDLLSSASSAMVGLDAEVGGKLNSINLREETLLNMKTQMLIKLNQHEGVDLAAVATNLKQSESSLQAAYVQVSNFNKLSLVNFLR</sequence>
<dbReference type="KEGG" id="maes:Ga0123461_0166"/>
<keyword evidence="4" id="KW-0975">Bacterial flagellum</keyword>
<keyword evidence="6" id="KW-0282">Flagellum</keyword>
<dbReference type="SUPFAM" id="SSF64518">
    <property type="entry name" value="Phase 1 flagellin"/>
    <property type="match status" value="1"/>
</dbReference>
<dbReference type="PANTHER" id="PTHR42792:SF1">
    <property type="entry name" value="FLAGELLAR HOOK-ASSOCIATED PROTEIN 3"/>
    <property type="match status" value="1"/>
</dbReference>
<protein>
    <submittedName>
        <fullName evidence="6">Flagellar hook-associated protein 3</fullName>
    </submittedName>
</protein>
<keyword evidence="6" id="KW-0969">Cilium</keyword>
<evidence type="ECO:0000256" key="1">
    <source>
        <dbReference type="ARBA" id="ARBA00004365"/>
    </source>
</evidence>
<dbReference type="Proteomes" id="UP000231701">
    <property type="component" value="Chromosome"/>
</dbReference>